<proteinExistence type="predicted"/>
<dbReference type="PANTHER" id="PTHR33992">
    <property type="entry name" value="RIBONUCLEASE P PROTEIN COMPONENT"/>
    <property type="match status" value="1"/>
</dbReference>
<dbReference type="Gene3D" id="3.30.230.10">
    <property type="match status" value="1"/>
</dbReference>
<evidence type="ECO:0000256" key="2">
    <source>
        <dbReference type="ARBA" id="ARBA00022722"/>
    </source>
</evidence>
<keyword evidence="8" id="KW-1185">Reference proteome</keyword>
<name>W5Y430_9CORY</name>
<evidence type="ECO:0000256" key="5">
    <source>
        <dbReference type="ARBA" id="ARBA00022884"/>
    </source>
</evidence>
<evidence type="ECO:0000256" key="3">
    <source>
        <dbReference type="ARBA" id="ARBA00022759"/>
    </source>
</evidence>
<dbReference type="InterPro" id="IPR014721">
    <property type="entry name" value="Ribsml_uS5_D2-typ_fold_subgr"/>
</dbReference>
<dbReference type="SUPFAM" id="SSF54211">
    <property type="entry name" value="Ribosomal protein S5 domain 2-like"/>
    <property type="match status" value="1"/>
</dbReference>
<dbReference type="KEGG" id="cvt:B843_12980"/>
<dbReference type="GO" id="GO:0042781">
    <property type="term" value="F:3'-tRNA processing endoribonuclease activity"/>
    <property type="evidence" value="ECO:0007669"/>
    <property type="project" value="TreeGrafter"/>
</dbReference>
<protein>
    <recommendedName>
        <fullName evidence="6">Ribonuclease P protein component</fullName>
        <ecNumber evidence="6">3.1.26.5</ecNumber>
    </recommendedName>
</protein>
<sequence>MKTRELASFGGPRCGLVVSKAVGNAVTRHHVSRLLRHVFLSVAPTLPPEATVVIRALPASASATYEELSRDVRAALDKALRR</sequence>
<dbReference type="HOGENOM" id="CLU_117179_4_2_11"/>
<dbReference type="GO" id="GO:0030677">
    <property type="term" value="C:ribonuclease P complex"/>
    <property type="evidence" value="ECO:0007669"/>
    <property type="project" value="TreeGrafter"/>
</dbReference>
<dbReference type="PANTHER" id="PTHR33992:SF1">
    <property type="entry name" value="RIBONUCLEASE P PROTEIN COMPONENT"/>
    <property type="match status" value="1"/>
</dbReference>
<dbReference type="GO" id="GO:0000049">
    <property type="term" value="F:tRNA binding"/>
    <property type="evidence" value="ECO:0007669"/>
    <property type="project" value="InterPro"/>
</dbReference>
<gene>
    <name evidence="7" type="primary">rnpA</name>
    <name evidence="7" type="ORF">B843_12980</name>
</gene>
<dbReference type="PATRIC" id="fig|1224164.3.peg.2620"/>
<dbReference type="GO" id="GO:0004526">
    <property type="term" value="F:ribonuclease P activity"/>
    <property type="evidence" value="ECO:0007669"/>
    <property type="project" value="UniProtKB-UniRule"/>
</dbReference>
<dbReference type="Proteomes" id="UP000019222">
    <property type="component" value="Chromosome"/>
</dbReference>
<organism evidence="7 8">
    <name type="scientific">Corynebacterium vitaeruminis DSM 20294</name>
    <dbReference type="NCBI Taxonomy" id="1224164"/>
    <lineage>
        <taxon>Bacteria</taxon>
        <taxon>Bacillati</taxon>
        <taxon>Actinomycetota</taxon>
        <taxon>Actinomycetes</taxon>
        <taxon>Mycobacteriales</taxon>
        <taxon>Corynebacteriaceae</taxon>
        <taxon>Corynebacterium</taxon>
    </lineage>
</organism>
<evidence type="ECO:0000256" key="1">
    <source>
        <dbReference type="ARBA" id="ARBA00022694"/>
    </source>
</evidence>
<evidence type="ECO:0000313" key="7">
    <source>
        <dbReference type="EMBL" id="AHI23972.1"/>
    </source>
</evidence>
<keyword evidence="2" id="KW-0540">Nuclease</keyword>
<accession>W5Y430</accession>
<keyword evidence="1" id="KW-0819">tRNA processing</keyword>
<evidence type="ECO:0000256" key="4">
    <source>
        <dbReference type="ARBA" id="ARBA00022801"/>
    </source>
</evidence>
<evidence type="ECO:0000256" key="6">
    <source>
        <dbReference type="NCBIfam" id="TIGR00188"/>
    </source>
</evidence>
<evidence type="ECO:0000313" key="8">
    <source>
        <dbReference type="Proteomes" id="UP000019222"/>
    </source>
</evidence>
<dbReference type="AlphaFoldDB" id="W5Y430"/>
<keyword evidence="5" id="KW-0694">RNA-binding</keyword>
<dbReference type="Pfam" id="PF00825">
    <property type="entry name" value="Ribonuclease_P"/>
    <property type="match status" value="1"/>
</dbReference>
<keyword evidence="4 7" id="KW-0378">Hydrolase</keyword>
<reference evidence="7 8" key="1">
    <citation type="submission" date="2013-02" db="EMBL/GenBank/DDBJ databases">
        <title>The complete genome sequence of Corynebacterium vitaeruminis DSM 20294.</title>
        <authorList>
            <person name="Ruckert C."/>
            <person name="Albersmeier A."/>
            <person name="Kalinowski J."/>
        </authorList>
    </citation>
    <scope>NUCLEOTIDE SEQUENCE [LARGE SCALE GENOMIC DNA]</scope>
    <source>
        <strain evidence="8">ATCC 10234</strain>
    </source>
</reference>
<dbReference type="eggNOG" id="COG0594">
    <property type="taxonomic scope" value="Bacteria"/>
</dbReference>
<dbReference type="EMBL" id="CP004353">
    <property type="protein sequence ID" value="AHI23972.1"/>
    <property type="molecule type" value="Genomic_DNA"/>
</dbReference>
<dbReference type="NCBIfam" id="TIGR00188">
    <property type="entry name" value="rnpA"/>
    <property type="match status" value="1"/>
</dbReference>
<dbReference type="InterPro" id="IPR020568">
    <property type="entry name" value="Ribosomal_Su5_D2-typ_SF"/>
</dbReference>
<dbReference type="InterPro" id="IPR000100">
    <property type="entry name" value="RNase_P"/>
</dbReference>
<keyword evidence="3" id="KW-0255">Endonuclease</keyword>
<dbReference type="STRING" id="1224164.B843_12980"/>
<dbReference type="EC" id="3.1.26.5" evidence="6"/>